<sequence>MNTDTLILRIPVKEKDKGYLQTGEKYNIKLDDGNVIAGKLVGAESEIKYIENTNVIFCSFSFENTNHKYNPGAFYPVELILGKTNLKEYLWRLFE</sequence>
<dbReference type="KEGG" id="mro:MROS_1648"/>
<name>I6YWC3_MELRP</name>
<reference evidence="1 2" key="1">
    <citation type="journal article" date="2013" name="PLoS ONE">
        <title>Genomic analysis of Melioribacter roseus, facultatively anaerobic organotrophic bacterium representing a novel deep lineage within Bacteriodetes/Chlorobi group.</title>
        <authorList>
            <person name="Kadnikov V.V."/>
            <person name="Mardanov A.V."/>
            <person name="Podosokorskaya O.A."/>
            <person name="Gavrilov S.N."/>
            <person name="Kublanov I.V."/>
            <person name="Beletsky A.V."/>
            <person name="Bonch-Osmolovskaya E.A."/>
            <person name="Ravin N.V."/>
        </authorList>
    </citation>
    <scope>NUCLEOTIDE SEQUENCE [LARGE SCALE GENOMIC DNA]</scope>
    <source>
        <strain evidence="2">JCM 17771 / P3M-2</strain>
    </source>
</reference>
<gene>
    <name evidence="1" type="ordered locus">MROS_1648</name>
</gene>
<dbReference type="STRING" id="1191523.MROS_1648"/>
<dbReference type="AlphaFoldDB" id="I6YWC3"/>
<dbReference type="Proteomes" id="UP000009011">
    <property type="component" value="Chromosome"/>
</dbReference>
<protein>
    <submittedName>
        <fullName evidence="1">Uncharacterized protein</fullName>
    </submittedName>
</protein>
<evidence type="ECO:0000313" key="1">
    <source>
        <dbReference type="EMBL" id="AFN74882.1"/>
    </source>
</evidence>
<evidence type="ECO:0000313" key="2">
    <source>
        <dbReference type="Proteomes" id="UP000009011"/>
    </source>
</evidence>
<dbReference type="HOGENOM" id="CLU_2369547_0_0_10"/>
<proteinExistence type="predicted"/>
<organism evidence="1 2">
    <name type="scientific">Melioribacter roseus (strain DSM 23840 / JCM 17771 / VKM B-2668 / P3M-2)</name>
    <dbReference type="NCBI Taxonomy" id="1191523"/>
    <lineage>
        <taxon>Bacteria</taxon>
        <taxon>Pseudomonadati</taxon>
        <taxon>Ignavibacteriota</taxon>
        <taxon>Ignavibacteria</taxon>
        <taxon>Ignavibacteriales</taxon>
        <taxon>Melioribacteraceae</taxon>
        <taxon>Melioribacter</taxon>
    </lineage>
</organism>
<accession>I6YWC3</accession>
<keyword evidence="2" id="KW-1185">Reference proteome</keyword>
<dbReference type="EMBL" id="CP003557">
    <property type="protein sequence ID" value="AFN74882.1"/>
    <property type="molecule type" value="Genomic_DNA"/>
</dbReference>